<organism evidence="1 2">
    <name type="scientific">Talaromyces proteolyticus</name>
    <dbReference type="NCBI Taxonomy" id="1131652"/>
    <lineage>
        <taxon>Eukaryota</taxon>
        <taxon>Fungi</taxon>
        <taxon>Dikarya</taxon>
        <taxon>Ascomycota</taxon>
        <taxon>Pezizomycotina</taxon>
        <taxon>Eurotiomycetes</taxon>
        <taxon>Eurotiomycetidae</taxon>
        <taxon>Eurotiales</taxon>
        <taxon>Trichocomaceae</taxon>
        <taxon>Talaromyces</taxon>
        <taxon>Talaromyces sect. Bacilispori</taxon>
    </lineage>
</organism>
<dbReference type="EMBL" id="JAJTJA010000006">
    <property type="protein sequence ID" value="KAH8697138.1"/>
    <property type="molecule type" value="Genomic_DNA"/>
</dbReference>
<evidence type="ECO:0000313" key="2">
    <source>
        <dbReference type="Proteomes" id="UP001201262"/>
    </source>
</evidence>
<reference evidence="1" key="1">
    <citation type="submission" date="2021-12" db="EMBL/GenBank/DDBJ databases">
        <title>Convergent genome expansion in fungi linked to evolution of root-endophyte symbiosis.</title>
        <authorList>
            <consortium name="DOE Joint Genome Institute"/>
            <person name="Ke Y.-H."/>
            <person name="Bonito G."/>
            <person name="Liao H.-L."/>
            <person name="Looney B."/>
            <person name="Rojas-Flechas A."/>
            <person name="Nash J."/>
            <person name="Hameed K."/>
            <person name="Schadt C."/>
            <person name="Martin F."/>
            <person name="Crous P.W."/>
            <person name="Miettinen O."/>
            <person name="Magnuson J.K."/>
            <person name="Labbe J."/>
            <person name="Jacobson D."/>
            <person name="Doktycz M.J."/>
            <person name="Veneault-Fourrey C."/>
            <person name="Kuo A."/>
            <person name="Mondo S."/>
            <person name="Calhoun S."/>
            <person name="Riley R."/>
            <person name="Ohm R."/>
            <person name="LaButti K."/>
            <person name="Andreopoulos B."/>
            <person name="Pangilinan J."/>
            <person name="Nolan M."/>
            <person name="Tritt A."/>
            <person name="Clum A."/>
            <person name="Lipzen A."/>
            <person name="Daum C."/>
            <person name="Barry K."/>
            <person name="Grigoriev I.V."/>
            <person name="Vilgalys R."/>
        </authorList>
    </citation>
    <scope>NUCLEOTIDE SEQUENCE</scope>
    <source>
        <strain evidence="1">PMI_201</strain>
    </source>
</reference>
<dbReference type="GeneID" id="70246348"/>
<proteinExistence type="predicted"/>
<dbReference type="RefSeq" id="XP_046071839.1">
    <property type="nucleotide sequence ID" value="XM_046216061.1"/>
</dbReference>
<name>A0AAD4KR09_9EURO</name>
<sequence>MVYLRNCRVYSVYLPYRFGLRNRDYLCKKLNSALLAYGTSPLTGMDATDAQKELYDDWYAEKIPYIRRFAYLLAIDNRSRKVTGRFGLQTKQSFGRYCSRHVLPSYRGDILQARGWLAYLYPYLGDNIFGAFEGMLRDKVPDLSDTYHNNE</sequence>
<keyword evidence="2" id="KW-1185">Reference proteome</keyword>
<accession>A0AAD4KR09</accession>
<protein>
    <submittedName>
        <fullName evidence="1">Uncharacterized protein</fullName>
    </submittedName>
</protein>
<comment type="caution">
    <text evidence="1">The sequence shown here is derived from an EMBL/GenBank/DDBJ whole genome shotgun (WGS) entry which is preliminary data.</text>
</comment>
<gene>
    <name evidence="1" type="ORF">BGW36DRAFT_378045</name>
</gene>
<dbReference type="AlphaFoldDB" id="A0AAD4KR09"/>
<evidence type="ECO:0000313" key="1">
    <source>
        <dbReference type="EMBL" id="KAH8697138.1"/>
    </source>
</evidence>
<dbReference type="Proteomes" id="UP001201262">
    <property type="component" value="Unassembled WGS sequence"/>
</dbReference>